<dbReference type="PANTHER" id="PTHR44170:SF28">
    <property type="entry name" value="CONTACTIN-2"/>
    <property type="match status" value="1"/>
</dbReference>
<evidence type="ECO:0000256" key="16">
    <source>
        <dbReference type="SAM" id="SignalP"/>
    </source>
</evidence>
<dbReference type="CDD" id="cd00063">
    <property type="entry name" value="FN3"/>
    <property type="match status" value="3"/>
</dbReference>
<feature type="domain" description="Fibronectin type-III" evidence="18">
    <location>
        <begin position="779"/>
        <end position="878"/>
    </location>
</feature>
<dbReference type="CDD" id="cd05728">
    <property type="entry name" value="Ig4_Contactin-2-like"/>
    <property type="match status" value="1"/>
</dbReference>
<dbReference type="InterPro" id="IPR007110">
    <property type="entry name" value="Ig-like_dom"/>
</dbReference>
<dbReference type="AlphaFoldDB" id="A0A8C9MY57"/>
<feature type="domain" description="Ig-like" evidence="17">
    <location>
        <begin position="506"/>
        <end position="541"/>
    </location>
</feature>
<feature type="region of interest" description="Disordered" evidence="15">
    <location>
        <begin position="861"/>
        <end position="884"/>
    </location>
</feature>
<organism evidence="19 20">
    <name type="scientific">Serinus canaria</name>
    <name type="common">Island canary</name>
    <name type="synonym">Fringilla canaria</name>
    <dbReference type="NCBI Taxonomy" id="9135"/>
    <lineage>
        <taxon>Eukaryota</taxon>
        <taxon>Metazoa</taxon>
        <taxon>Chordata</taxon>
        <taxon>Craniata</taxon>
        <taxon>Vertebrata</taxon>
        <taxon>Euteleostomi</taxon>
        <taxon>Archelosauria</taxon>
        <taxon>Archosauria</taxon>
        <taxon>Dinosauria</taxon>
        <taxon>Saurischia</taxon>
        <taxon>Theropoda</taxon>
        <taxon>Coelurosauria</taxon>
        <taxon>Aves</taxon>
        <taxon>Neognathae</taxon>
        <taxon>Neoaves</taxon>
        <taxon>Telluraves</taxon>
        <taxon>Australaves</taxon>
        <taxon>Passeriformes</taxon>
        <taxon>Passeroidea</taxon>
        <taxon>Fringillidae</taxon>
        <taxon>Carduelinae</taxon>
        <taxon>Serinus</taxon>
    </lineage>
</organism>
<keyword evidence="12" id="KW-0393">Immunoglobulin domain</keyword>
<evidence type="ECO:0000256" key="8">
    <source>
        <dbReference type="ARBA" id="ARBA00023136"/>
    </source>
</evidence>
<dbReference type="SMART" id="SM00060">
    <property type="entry name" value="FN3"/>
    <property type="match status" value="4"/>
</dbReference>
<feature type="domain" description="Fibronectin type-III" evidence="18">
    <location>
        <begin position="592"/>
        <end position="690"/>
    </location>
</feature>
<evidence type="ECO:0000256" key="1">
    <source>
        <dbReference type="ARBA" id="ARBA00004609"/>
    </source>
</evidence>
<keyword evidence="5 16" id="KW-0732">Signal</keyword>
<dbReference type="PROSITE" id="PS50853">
    <property type="entry name" value="FN3"/>
    <property type="match status" value="2"/>
</dbReference>
<dbReference type="InterPro" id="IPR013783">
    <property type="entry name" value="Ig-like_fold"/>
</dbReference>
<keyword evidence="11" id="KW-0449">Lipoprotein</keyword>
<keyword evidence="6" id="KW-0677">Repeat</keyword>
<keyword evidence="10" id="KW-0325">Glycoprotein</keyword>
<dbReference type="CDD" id="cd05850">
    <property type="entry name" value="IgI_1_Contactin-2"/>
    <property type="match status" value="1"/>
</dbReference>
<comment type="subcellular location">
    <subcellularLocation>
        <location evidence="1">Cell membrane</location>
        <topology evidence="1">Lipid-anchor</topology>
        <topology evidence="1">GPI-anchor</topology>
    </subcellularLocation>
</comment>
<accession>A0A8C9MY57</accession>
<dbReference type="Proteomes" id="UP000694409">
    <property type="component" value="Unassembled WGS sequence"/>
</dbReference>
<dbReference type="CDD" id="cd05727">
    <property type="entry name" value="Ig2_Contactin-2-like"/>
    <property type="match status" value="1"/>
</dbReference>
<reference evidence="19" key="1">
    <citation type="submission" date="2025-08" db="UniProtKB">
        <authorList>
            <consortium name="Ensembl"/>
        </authorList>
    </citation>
    <scope>IDENTIFICATION</scope>
</reference>
<feature type="domain" description="Ig-like" evidence="17">
    <location>
        <begin position="236"/>
        <end position="319"/>
    </location>
</feature>
<dbReference type="CDD" id="cd04969">
    <property type="entry name" value="Ig5_Contactin"/>
    <property type="match status" value="1"/>
</dbReference>
<evidence type="ECO:0000313" key="20">
    <source>
        <dbReference type="Proteomes" id="UP000694409"/>
    </source>
</evidence>
<evidence type="ECO:0000256" key="2">
    <source>
        <dbReference type="ARBA" id="ARBA00009812"/>
    </source>
</evidence>
<comment type="similarity">
    <text evidence="2">Belongs to the immunoglobulin superfamily. Contactin family.</text>
</comment>
<reference evidence="19" key="2">
    <citation type="submission" date="2025-09" db="UniProtKB">
        <authorList>
            <consortium name="Ensembl"/>
        </authorList>
    </citation>
    <scope>IDENTIFICATION</scope>
</reference>
<feature type="chain" id="PRO_5034170695" description="Contactin-2" evidence="16">
    <location>
        <begin position="24"/>
        <end position="1007"/>
    </location>
</feature>
<dbReference type="Gene3D" id="2.60.40.10">
    <property type="entry name" value="Immunoglobulins"/>
    <property type="match status" value="10"/>
</dbReference>
<feature type="domain" description="Ig-like" evidence="17">
    <location>
        <begin position="324"/>
        <end position="408"/>
    </location>
</feature>
<dbReference type="FunFam" id="2.60.40.10:FF:000004">
    <property type="entry name" value="DCC isoform 1"/>
    <property type="match status" value="1"/>
</dbReference>
<evidence type="ECO:0000256" key="14">
    <source>
        <dbReference type="ARBA" id="ARBA00082464"/>
    </source>
</evidence>
<dbReference type="SUPFAM" id="SSF49265">
    <property type="entry name" value="Fibronectin type III"/>
    <property type="match status" value="2"/>
</dbReference>
<dbReference type="GO" id="GO:0098632">
    <property type="term" value="F:cell-cell adhesion mediator activity"/>
    <property type="evidence" value="ECO:0007669"/>
    <property type="project" value="TreeGrafter"/>
</dbReference>
<dbReference type="InterPro" id="IPR036116">
    <property type="entry name" value="FN3_sf"/>
</dbReference>
<keyword evidence="4" id="KW-0336">GPI-anchor</keyword>
<gene>
    <name evidence="19" type="primary">CNTN2</name>
</gene>
<keyword evidence="8" id="KW-0472">Membrane</keyword>
<proteinExistence type="inferred from homology"/>
<feature type="domain" description="Ig-like" evidence="17">
    <location>
        <begin position="414"/>
        <end position="501"/>
    </location>
</feature>
<keyword evidence="20" id="KW-1185">Reference proteome</keyword>
<dbReference type="InterPro" id="IPR003961">
    <property type="entry name" value="FN3_dom"/>
</dbReference>
<feature type="signal peptide" evidence="16">
    <location>
        <begin position="1"/>
        <end position="23"/>
    </location>
</feature>
<dbReference type="Ensembl" id="ENSSCAT00000011517.1">
    <property type="protein sequence ID" value="ENSSCAP00000010185.1"/>
    <property type="gene ID" value="ENSSCAG00000007643.1"/>
</dbReference>
<dbReference type="FunFam" id="2.60.40.10:FF:000035">
    <property type="entry name" value="Contactin 1"/>
    <property type="match status" value="1"/>
</dbReference>
<dbReference type="GO" id="GO:0098552">
    <property type="term" value="C:side of membrane"/>
    <property type="evidence" value="ECO:0007669"/>
    <property type="project" value="UniProtKB-KW"/>
</dbReference>
<dbReference type="GO" id="GO:0005886">
    <property type="term" value="C:plasma membrane"/>
    <property type="evidence" value="ECO:0007669"/>
    <property type="project" value="UniProtKB-SubCell"/>
</dbReference>
<evidence type="ECO:0000256" key="5">
    <source>
        <dbReference type="ARBA" id="ARBA00022729"/>
    </source>
</evidence>
<protein>
    <recommendedName>
        <fullName evidence="13">Contactin-2</fullName>
    </recommendedName>
    <alternativeName>
        <fullName evidence="14">Axonin-1</fullName>
    </alternativeName>
</protein>
<sequence length="1007" mass="110159">MGCRSHLAPSLLLAIFPSPAVWCQAQGGMRSYGPVFEEQPSHTLFPEGSAEEKVTLACRARANPPATYRWKMNGTELKLEPDSRYRLVAGDLVISNPVKAKDSGSYQCVASNSRGTVVSREASLRFGFLQEFSAEERDPVKITEGWGVMFTCSPPPHYPGLSYRWLLNEFPNFIPADGRRFISQTTGNLYIAKTEASDLGNYSCFATSHMDFITKSVFSKFSRLSLAAEDARQFPPSIKARFPADTYALTGQVVTLECFAFGNPVPRIKWRKLDGPQSSKWIGSEPLLQIQHAGFEDEGTYECEAENAKGRDTHQGRIIIHAQPDWLDVISDTEADIGSDLRWSCVASGKPRPTVRWLRDGQPLTSQNRIEVSGGELRFSKLVLEDSGMYQCVAENKHGTVYASAELTVQALAPDFRLNPVKRLIPAARSGKVIIPCQPRAAPKATVLWTKGTELLVNSSRVTITADGTLILQNISKSDEGKYTCFAENFMGKANSTGILSVRDATKITLAPSSADINVGENLTLQCHASHDPTMDLTFTWALDDFPIDFDKSEGHYRRASAVSPEGIPDHPKGWKINSSDTFPIPPGPPGPPGGVVVRDIGDTSVQLSWSRGFDNHSPIARYLIEARTLLSSQWKQMRTNPVNIEGNAETAQVVNLIPWMDYEFRVLASNILGIGEPSLPSSKIRTKEAAPTVAPSGLGGGGGAPNELIITWTPTLRDYQNGDGFGYIVSFRRKGSQAWLRARVPHAESLHFVYRNESIAPYTPFEVKIKAYNRKGEGPESLTAIVYSAEEGPSGWADSGLADLSFLNPSLSMQIRYWKDGDKEEAADRVRTAGLVTSAHVTGLNPNTDYHVSVRAYNRAGTGPPSPATNVTTTRPPPKRPPGNISWTFSGSTVSIKWDPVVAKADESAVTGYKMLYRQDSHSAPTLYLASKSQIDIPIPEDFTHAFVQIRVTGPGGDGTPAEVHILRNSGTSMMVEDSGMRPAPHVVVVTTNSLLMVALIRSLEL</sequence>
<evidence type="ECO:0000259" key="17">
    <source>
        <dbReference type="PROSITE" id="PS50835"/>
    </source>
</evidence>
<dbReference type="PANTHER" id="PTHR44170">
    <property type="entry name" value="PROTEIN SIDEKICK"/>
    <property type="match status" value="1"/>
</dbReference>
<feature type="domain" description="Ig-like" evidence="17">
    <location>
        <begin position="34"/>
        <end position="125"/>
    </location>
</feature>
<dbReference type="GO" id="GO:0007411">
    <property type="term" value="P:axon guidance"/>
    <property type="evidence" value="ECO:0007669"/>
    <property type="project" value="TreeGrafter"/>
</dbReference>
<keyword evidence="9" id="KW-1015">Disulfide bond</keyword>
<dbReference type="SMART" id="SM00409">
    <property type="entry name" value="IG"/>
    <property type="match status" value="6"/>
</dbReference>
<feature type="domain" description="Ig-like" evidence="17">
    <location>
        <begin position="130"/>
        <end position="225"/>
    </location>
</feature>
<dbReference type="InterPro" id="IPR047102">
    <property type="entry name" value="Contactin-1_2_Ig1"/>
</dbReference>
<evidence type="ECO:0000256" key="3">
    <source>
        <dbReference type="ARBA" id="ARBA00022475"/>
    </source>
</evidence>
<dbReference type="InterPro" id="IPR003599">
    <property type="entry name" value="Ig_sub"/>
</dbReference>
<evidence type="ECO:0000256" key="6">
    <source>
        <dbReference type="ARBA" id="ARBA00022737"/>
    </source>
</evidence>
<evidence type="ECO:0000256" key="11">
    <source>
        <dbReference type="ARBA" id="ARBA00023288"/>
    </source>
</evidence>
<evidence type="ECO:0000313" key="19">
    <source>
        <dbReference type="Ensembl" id="ENSSCAP00000010185.1"/>
    </source>
</evidence>
<dbReference type="SUPFAM" id="SSF48726">
    <property type="entry name" value="Immunoglobulin"/>
    <property type="match status" value="6"/>
</dbReference>
<dbReference type="GeneTree" id="ENSGT00940000159193"/>
<evidence type="ECO:0000256" key="9">
    <source>
        <dbReference type="ARBA" id="ARBA00023157"/>
    </source>
</evidence>
<evidence type="ECO:0000256" key="7">
    <source>
        <dbReference type="ARBA" id="ARBA00022889"/>
    </source>
</evidence>
<dbReference type="GO" id="GO:0030424">
    <property type="term" value="C:axon"/>
    <property type="evidence" value="ECO:0007669"/>
    <property type="project" value="TreeGrafter"/>
</dbReference>
<evidence type="ECO:0000256" key="10">
    <source>
        <dbReference type="ARBA" id="ARBA00023180"/>
    </source>
</evidence>
<dbReference type="InterPro" id="IPR003598">
    <property type="entry name" value="Ig_sub2"/>
</dbReference>
<dbReference type="FunFam" id="2.60.40.10:FF:000600">
    <property type="entry name" value="Contactin 2"/>
    <property type="match status" value="1"/>
</dbReference>
<keyword evidence="3" id="KW-1003">Cell membrane</keyword>
<dbReference type="FunFam" id="2.60.40.10:FF:000052">
    <property type="entry name" value="Contactin 1"/>
    <property type="match status" value="1"/>
</dbReference>
<dbReference type="PROSITE" id="PS50835">
    <property type="entry name" value="IG_LIKE"/>
    <property type="match status" value="6"/>
</dbReference>
<dbReference type="FunFam" id="2.60.40.10:FF:000044">
    <property type="entry name" value="Contactin 1"/>
    <property type="match status" value="1"/>
</dbReference>
<dbReference type="FunFam" id="2.60.40.10:FF:000047">
    <property type="entry name" value="Contactin 1"/>
    <property type="match status" value="1"/>
</dbReference>
<dbReference type="GO" id="GO:0007420">
    <property type="term" value="P:brain development"/>
    <property type="evidence" value="ECO:0007669"/>
    <property type="project" value="TreeGrafter"/>
</dbReference>
<dbReference type="FunFam" id="2.60.40.10:FF:000005">
    <property type="entry name" value="Neuronal cell adhesion molecule"/>
    <property type="match status" value="1"/>
</dbReference>
<dbReference type="InterPro" id="IPR013098">
    <property type="entry name" value="Ig_I-set"/>
</dbReference>
<dbReference type="FunFam" id="2.60.40.10:FF:000028">
    <property type="entry name" value="Neuronal cell adhesion molecule"/>
    <property type="match status" value="1"/>
</dbReference>
<evidence type="ECO:0000259" key="18">
    <source>
        <dbReference type="PROSITE" id="PS50853"/>
    </source>
</evidence>
<evidence type="ECO:0000256" key="12">
    <source>
        <dbReference type="ARBA" id="ARBA00023319"/>
    </source>
</evidence>
<dbReference type="Pfam" id="PF07679">
    <property type="entry name" value="I-set"/>
    <property type="match status" value="2"/>
</dbReference>
<name>A0A8C9MY57_SERCA</name>
<evidence type="ECO:0000256" key="4">
    <source>
        <dbReference type="ARBA" id="ARBA00022622"/>
    </source>
</evidence>
<dbReference type="Pfam" id="PF00041">
    <property type="entry name" value="fn3"/>
    <property type="match status" value="3"/>
</dbReference>
<dbReference type="SMART" id="SM00408">
    <property type="entry name" value="IGc2"/>
    <property type="match status" value="4"/>
</dbReference>
<keyword evidence="7" id="KW-0130">Cell adhesion</keyword>
<dbReference type="FunFam" id="2.60.40.10:FF:000054">
    <property type="entry name" value="Contactin 1"/>
    <property type="match status" value="1"/>
</dbReference>
<dbReference type="FunFam" id="2.60.40.10:FF:000064">
    <property type="entry name" value="Contactin 1"/>
    <property type="match status" value="1"/>
</dbReference>
<dbReference type="Pfam" id="PF13927">
    <property type="entry name" value="Ig_3"/>
    <property type="match status" value="2"/>
</dbReference>
<dbReference type="InterPro" id="IPR036179">
    <property type="entry name" value="Ig-like_dom_sf"/>
</dbReference>
<evidence type="ECO:0000256" key="13">
    <source>
        <dbReference type="ARBA" id="ARBA00072737"/>
    </source>
</evidence>
<evidence type="ECO:0000256" key="15">
    <source>
        <dbReference type="SAM" id="MobiDB-lite"/>
    </source>
</evidence>